<dbReference type="Proteomes" id="UP000075243">
    <property type="component" value="Chromosome 5"/>
</dbReference>
<dbReference type="Pfam" id="PF00078">
    <property type="entry name" value="RVT_1"/>
    <property type="match status" value="1"/>
</dbReference>
<protein>
    <submittedName>
        <fullName evidence="14">Retrotransposable element Tf2</fullName>
    </submittedName>
</protein>
<dbReference type="InterPro" id="IPR050951">
    <property type="entry name" value="Retrovirus_Pol_polyprotein"/>
</dbReference>
<evidence type="ECO:0000256" key="4">
    <source>
        <dbReference type="ARBA" id="ARBA00022801"/>
    </source>
</evidence>
<evidence type="ECO:0000259" key="12">
    <source>
        <dbReference type="PROSITE" id="PS50013"/>
    </source>
</evidence>
<evidence type="ECO:0000256" key="8">
    <source>
        <dbReference type="ARBA" id="ARBA00022932"/>
    </source>
</evidence>
<dbReference type="InterPro" id="IPR012337">
    <property type="entry name" value="RNaseH-like_sf"/>
</dbReference>
<dbReference type="GO" id="GO:0003677">
    <property type="term" value="F:DNA binding"/>
    <property type="evidence" value="ECO:0007669"/>
    <property type="project" value="UniProtKB-KW"/>
</dbReference>
<keyword evidence="6" id="KW-0229">DNA integration</keyword>
<dbReference type="OMA" id="WEPWADI"/>
<evidence type="ECO:0000256" key="10">
    <source>
        <dbReference type="ARBA" id="ARBA00023172"/>
    </source>
</evidence>
<keyword evidence="8" id="KW-0548">Nucleotidyltransferase</keyword>
<dbReference type="Pfam" id="PF00665">
    <property type="entry name" value="rve"/>
    <property type="match status" value="1"/>
</dbReference>
<dbReference type="AlphaFoldDB" id="A0A151TKU4"/>
<dbReference type="FunFam" id="1.10.340.70:FF:000001">
    <property type="entry name" value="Retrovirus-related Pol polyprotein from transposon gypsy-like Protein"/>
    <property type="match status" value="1"/>
</dbReference>
<keyword evidence="4" id="KW-0378">Hydrolase</keyword>
<evidence type="ECO:0000256" key="1">
    <source>
        <dbReference type="ARBA" id="ARBA00022670"/>
    </source>
</evidence>
<dbReference type="Gene3D" id="2.40.50.40">
    <property type="match status" value="1"/>
</dbReference>
<dbReference type="GO" id="GO:0006508">
    <property type="term" value="P:proteolysis"/>
    <property type="evidence" value="ECO:0007669"/>
    <property type="project" value="UniProtKB-KW"/>
</dbReference>
<dbReference type="PROSITE" id="PS50013">
    <property type="entry name" value="CHROMO_2"/>
    <property type="match status" value="1"/>
</dbReference>
<evidence type="ECO:0000256" key="2">
    <source>
        <dbReference type="ARBA" id="ARBA00022723"/>
    </source>
</evidence>
<sequence length="639" mass="72921">IEAQVARMLATGEICPSTSAFSSPVLLVKKKDNTWRLCVDYRALNAITVPDSFPIPTIDELLDELRAAIWFSKLDLLQGYHQIYRPGRSNVAADALSRIIEEVVAAQHYVLTVPHFQFLEELRSTLQLDPTFSKLKQDINQDATSFSDYTIHDGLIFYKDKIWMPTTSPFCETLLTEFHSTPLGGHFGLVKTLHWLQENFFWPSMTKDVKTFIRKCVICQQIKYVPQKPAGLLQPIPPPTRVWEDLAMDFITGLPPSRGYTTIYVIVDRFSKAAHFATLSTQFSAYQVAHLFLNLVGKLHGMPKSIISDRDPLFLSKFWQELFKANGTQLRMSSAYHPESDGQSEVLNRTLEQYLRAFYHDQTSQWSLYIPWAEWCYNTAIHSATGFTPFEIVYGRPPPSLPGYLLGQSNLKVVDHMLSSRDEVLTTLRRNLQKSQARMKLLADAHRRDVQYEGAWVYVKLRPYRQTSVAGRTPQKLAKRYFGPFQILNHIGQVAYRLALLDTSKIHPVFHCSVLKPHVGPPPLKTGTLLVGTHNNGPLLIPLVILDHRENTLIDPPGIEVLVQWQGLSLEEATWEPWADIKQTFNLEDKVLLRGARNDTEDIDGPLNEVESGPSEENNPNARPKRRIIRPADWNNYVH</sequence>
<dbReference type="InterPro" id="IPR041588">
    <property type="entry name" value="Integrase_H2C2"/>
</dbReference>
<dbReference type="SUPFAM" id="SSF54160">
    <property type="entry name" value="Chromo domain-like"/>
    <property type="match status" value="1"/>
</dbReference>
<evidence type="ECO:0000259" key="13">
    <source>
        <dbReference type="PROSITE" id="PS50994"/>
    </source>
</evidence>
<feature type="domain" description="Integrase catalytic" evidence="13">
    <location>
        <begin position="234"/>
        <end position="397"/>
    </location>
</feature>
<keyword evidence="8" id="KW-0808">Transferase</keyword>
<dbReference type="InterPro" id="IPR043128">
    <property type="entry name" value="Rev_trsase/Diguanyl_cyclase"/>
</dbReference>
<feature type="non-terminal residue" evidence="14">
    <location>
        <position position="1"/>
    </location>
</feature>
<dbReference type="Pfam" id="PF24626">
    <property type="entry name" value="SH3_Tf2-1"/>
    <property type="match status" value="1"/>
</dbReference>
<feature type="region of interest" description="Disordered" evidence="11">
    <location>
        <begin position="599"/>
        <end position="627"/>
    </location>
</feature>
<evidence type="ECO:0000256" key="3">
    <source>
        <dbReference type="ARBA" id="ARBA00022750"/>
    </source>
</evidence>
<gene>
    <name evidence="14" type="ORF">KK1_024019</name>
</gene>
<dbReference type="Gene3D" id="3.10.10.10">
    <property type="entry name" value="HIV Type 1 Reverse Transcriptase, subunit A, domain 1"/>
    <property type="match status" value="1"/>
</dbReference>
<evidence type="ECO:0000256" key="9">
    <source>
        <dbReference type="ARBA" id="ARBA00023125"/>
    </source>
</evidence>
<dbReference type="Pfam" id="PF00385">
    <property type="entry name" value="Chromo"/>
    <property type="match status" value="1"/>
</dbReference>
<dbReference type="SUPFAM" id="SSF53098">
    <property type="entry name" value="Ribonuclease H-like"/>
    <property type="match status" value="1"/>
</dbReference>
<dbReference type="InterPro" id="IPR043502">
    <property type="entry name" value="DNA/RNA_pol_sf"/>
</dbReference>
<keyword evidence="10" id="KW-0233">DNA recombination</keyword>
<organism evidence="14 15">
    <name type="scientific">Cajanus cajan</name>
    <name type="common">Pigeon pea</name>
    <name type="synonym">Cajanus indicus</name>
    <dbReference type="NCBI Taxonomy" id="3821"/>
    <lineage>
        <taxon>Eukaryota</taxon>
        <taxon>Viridiplantae</taxon>
        <taxon>Streptophyta</taxon>
        <taxon>Embryophyta</taxon>
        <taxon>Tracheophyta</taxon>
        <taxon>Spermatophyta</taxon>
        <taxon>Magnoliopsida</taxon>
        <taxon>eudicotyledons</taxon>
        <taxon>Gunneridae</taxon>
        <taxon>Pentapetalae</taxon>
        <taxon>rosids</taxon>
        <taxon>fabids</taxon>
        <taxon>Fabales</taxon>
        <taxon>Fabaceae</taxon>
        <taxon>Papilionoideae</taxon>
        <taxon>50 kb inversion clade</taxon>
        <taxon>NPAAA clade</taxon>
        <taxon>indigoferoid/millettioid clade</taxon>
        <taxon>Phaseoleae</taxon>
        <taxon>Cajanus</taxon>
    </lineage>
</organism>
<feature type="domain" description="Chromo" evidence="12">
    <location>
        <begin position="539"/>
        <end position="582"/>
    </location>
</feature>
<evidence type="ECO:0000256" key="7">
    <source>
        <dbReference type="ARBA" id="ARBA00022918"/>
    </source>
</evidence>
<dbReference type="CDD" id="cd01647">
    <property type="entry name" value="RT_LTR"/>
    <property type="match status" value="1"/>
</dbReference>
<evidence type="ECO:0000313" key="14">
    <source>
        <dbReference type="EMBL" id="KYP67668.1"/>
    </source>
</evidence>
<dbReference type="PROSITE" id="PS50994">
    <property type="entry name" value="INTEGRASE"/>
    <property type="match status" value="1"/>
</dbReference>
<keyword evidence="9" id="KW-0238">DNA-binding</keyword>
<dbReference type="Gene3D" id="3.30.420.10">
    <property type="entry name" value="Ribonuclease H-like superfamily/Ribonuclease H"/>
    <property type="match status" value="1"/>
</dbReference>
<name>A0A151TKU4_CAJCA</name>
<dbReference type="GO" id="GO:0015074">
    <property type="term" value="P:DNA integration"/>
    <property type="evidence" value="ECO:0007669"/>
    <property type="project" value="UniProtKB-KW"/>
</dbReference>
<keyword evidence="8" id="KW-0239">DNA-directed DNA polymerase</keyword>
<reference evidence="14 15" key="1">
    <citation type="journal article" date="2012" name="Nat. Biotechnol.">
        <title>Draft genome sequence of pigeonpea (Cajanus cajan), an orphan legume crop of resource-poor farmers.</title>
        <authorList>
            <person name="Varshney R.K."/>
            <person name="Chen W."/>
            <person name="Li Y."/>
            <person name="Bharti A.K."/>
            <person name="Saxena R.K."/>
            <person name="Schlueter J.A."/>
            <person name="Donoghue M.T."/>
            <person name="Azam S."/>
            <person name="Fan G."/>
            <person name="Whaley A.M."/>
            <person name="Farmer A.D."/>
            <person name="Sheridan J."/>
            <person name="Iwata A."/>
            <person name="Tuteja R."/>
            <person name="Penmetsa R.V."/>
            <person name="Wu W."/>
            <person name="Upadhyaya H.D."/>
            <person name="Yang S.P."/>
            <person name="Shah T."/>
            <person name="Saxena K.B."/>
            <person name="Michael T."/>
            <person name="McCombie W.R."/>
            <person name="Yang B."/>
            <person name="Zhang G."/>
            <person name="Yang H."/>
            <person name="Wang J."/>
            <person name="Spillane C."/>
            <person name="Cook D.R."/>
            <person name="May G.D."/>
            <person name="Xu X."/>
            <person name="Jackson S.A."/>
        </authorList>
    </citation>
    <scope>NUCLEOTIDE SEQUENCE [LARGE SCALE GENOMIC DNA]</scope>
    <source>
        <strain evidence="15">cv. Asha</strain>
    </source>
</reference>
<dbReference type="PANTHER" id="PTHR37984:SF5">
    <property type="entry name" value="PROTEIN NYNRIN-LIKE"/>
    <property type="match status" value="1"/>
</dbReference>
<dbReference type="GO" id="GO:0003964">
    <property type="term" value="F:RNA-directed DNA polymerase activity"/>
    <property type="evidence" value="ECO:0007669"/>
    <property type="project" value="UniProtKB-KW"/>
</dbReference>
<keyword evidence="3" id="KW-0064">Aspartyl protease</keyword>
<dbReference type="Pfam" id="PF17921">
    <property type="entry name" value="Integrase_H2C2"/>
    <property type="match status" value="1"/>
</dbReference>
<accession>A0A151TKU4</accession>
<dbReference type="InterPro" id="IPR000477">
    <property type="entry name" value="RT_dom"/>
</dbReference>
<dbReference type="InterPro" id="IPR016197">
    <property type="entry name" value="Chromo-like_dom_sf"/>
</dbReference>
<dbReference type="GO" id="GO:0006310">
    <property type="term" value="P:DNA recombination"/>
    <property type="evidence" value="ECO:0007669"/>
    <property type="project" value="UniProtKB-KW"/>
</dbReference>
<evidence type="ECO:0000256" key="6">
    <source>
        <dbReference type="ARBA" id="ARBA00022908"/>
    </source>
</evidence>
<dbReference type="InterPro" id="IPR000953">
    <property type="entry name" value="Chromo/chromo_shadow_dom"/>
</dbReference>
<keyword evidence="1" id="KW-0645">Protease</keyword>
<dbReference type="SUPFAM" id="SSF56672">
    <property type="entry name" value="DNA/RNA polymerases"/>
    <property type="match status" value="1"/>
</dbReference>
<dbReference type="InterPro" id="IPR001584">
    <property type="entry name" value="Integrase_cat-core"/>
</dbReference>
<dbReference type="GO" id="GO:0046872">
    <property type="term" value="F:metal ion binding"/>
    <property type="evidence" value="ECO:0007669"/>
    <property type="project" value="UniProtKB-KW"/>
</dbReference>
<proteinExistence type="predicted"/>
<dbReference type="GO" id="GO:0004190">
    <property type="term" value="F:aspartic-type endopeptidase activity"/>
    <property type="evidence" value="ECO:0007669"/>
    <property type="project" value="UniProtKB-KW"/>
</dbReference>
<dbReference type="GO" id="GO:0003887">
    <property type="term" value="F:DNA-directed DNA polymerase activity"/>
    <property type="evidence" value="ECO:0007669"/>
    <property type="project" value="UniProtKB-KW"/>
</dbReference>
<keyword evidence="15" id="KW-1185">Reference proteome</keyword>
<evidence type="ECO:0000313" key="15">
    <source>
        <dbReference type="Proteomes" id="UP000075243"/>
    </source>
</evidence>
<keyword evidence="7" id="KW-0695">RNA-directed DNA polymerase</keyword>
<dbReference type="InterPro" id="IPR056924">
    <property type="entry name" value="SH3_Tf2-1"/>
</dbReference>
<dbReference type="Gramene" id="C.cajan_23333.t">
    <property type="protein sequence ID" value="C.cajan_23333.t"/>
    <property type="gene ID" value="C.cajan_23333"/>
</dbReference>
<dbReference type="PANTHER" id="PTHR37984">
    <property type="entry name" value="PROTEIN CBG26694"/>
    <property type="match status" value="1"/>
</dbReference>
<dbReference type="EMBL" id="CM003607">
    <property type="protein sequence ID" value="KYP67668.1"/>
    <property type="molecule type" value="Genomic_DNA"/>
</dbReference>
<keyword evidence="2" id="KW-0479">Metal-binding</keyword>
<evidence type="ECO:0000256" key="11">
    <source>
        <dbReference type="SAM" id="MobiDB-lite"/>
    </source>
</evidence>
<evidence type="ECO:0000256" key="5">
    <source>
        <dbReference type="ARBA" id="ARBA00022842"/>
    </source>
</evidence>
<dbReference type="Gene3D" id="1.10.340.70">
    <property type="match status" value="1"/>
</dbReference>
<dbReference type="InterPro" id="IPR023780">
    <property type="entry name" value="Chromo_domain"/>
</dbReference>
<dbReference type="Gene3D" id="3.30.70.270">
    <property type="match status" value="1"/>
</dbReference>
<keyword evidence="5" id="KW-0460">Magnesium</keyword>
<dbReference type="InterPro" id="IPR036397">
    <property type="entry name" value="RNaseH_sf"/>
</dbReference>